<dbReference type="GO" id="GO:0003697">
    <property type="term" value="F:single-stranded DNA binding"/>
    <property type="evidence" value="ECO:0007669"/>
    <property type="project" value="UniProtKB-UniRule"/>
</dbReference>
<name>A0A397QY46_9MOLU</name>
<dbReference type="SUPFAM" id="SSF52540">
    <property type="entry name" value="P-loop containing nucleoside triphosphate hydrolases"/>
    <property type="match status" value="1"/>
</dbReference>
<reference evidence="8 9" key="1">
    <citation type="submission" date="2018-08" db="EMBL/GenBank/DDBJ databases">
        <title>Genomic Encyclopedia of Archaeal and Bacterial Type Strains, Phase II (KMG-II): from individual species to whole genera.</title>
        <authorList>
            <person name="Goeker M."/>
        </authorList>
    </citation>
    <scope>NUCLEOTIDE SEQUENCE [LARGE SCALE GENOMIC DNA]</scope>
    <source>
        <strain evidence="8 9">ATCC 27112</strain>
    </source>
</reference>
<dbReference type="OrthoDB" id="9803889at2"/>
<dbReference type="InterPro" id="IPR003395">
    <property type="entry name" value="RecF/RecN/SMC_N"/>
</dbReference>
<keyword evidence="6" id="KW-0234">DNA repair</keyword>
<dbReference type="Pfam" id="PF02463">
    <property type="entry name" value="SMC_N"/>
    <property type="match status" value="1"/>
</dbReference>
<evidence type="ECO:0000313" key="8">
    <source>
        <dbReference type="EMBL" id="RIA64835.1"/>
    </source>
</evidence>
<keyword evidence="1 6" id="KW-0963">Cytoplasm</keyword>
<evidence type="ECO:0000256" key="3">
    <source>
        <dbReference type="ARBA" id="ARBA00022741"/>
    </source>
</evidence>
<evidence type="ECO:0000256" key="5">
    <source>
        <dbReference type="ARBA" id="ARBA00023125"/>
    </source>
</evidence>
<dbReference type="GO" id="GO:0005524">
    <property type="term" value="F:ATP binding"/>
    <property type="evidence" value="ECO:0007669"/>
    <property type="project" value="UniProtKB-UniRule"/>
</dbReference>
<dbReference type="GO" id="GO:0000731">
    <property type="term" value="P:DNA synthesis involved in DNA repair"/>
    <property type="evidence" value="ECO:0007669"/>
    <property type="project" value="TreeGrafter"/>
</dbReference>
<dbReference type="FunCoup" id="A0A397QY46">
    <property type="interactions" value="155"/>
</dbReference>
<keyword evidence="4 6" id="KW-0067">ATP-binding</keyword>
<keyword evidence="6" id="KW-0227">DNA damage</keyword>
<sequence length="346" mass="39850">MISKIELKDFRLFENLTLDSLNPLVILSGKNATGKTSILEALYLCSTGKSHRTNDLSTIIKKDSLFSIIDITADRKYKYVISKESRVGFINKSEVKKLSDFVGNLSVVMYSPDDISLVKGSKLDKRRFLDMEISLIDKTYLKTLNLYKKILAERNELLKQEDIDPTFLDVLTKSISEYTLKIYDRRILFINRLNEILKDITIDLNTENIRLIYKSTYNPKDVLDSYKKHEKSDLFMKSTGIGCHRDEFVIEMDGMDAEEYASEGQARLICIAVKLALKKYIEELTNKKPILLLDDVFAALDKSRISSLVKYINNSYQAFITTTSVMEIPDELLKNALVIRMEKKER</sequence>
<keyword evidence="5 6" id="KW-0238">DNA-binding</keyword>
<evidence type="ECO:0000313" key="9">
    <source>
        <dbReference type="Proteomes" id="UP000266506"/>
    </source>
</evidence>
<comment type="function">
    <text evidence="6">The RecF protein is involved in DNA metabolism; it is required for DNA replication and normal SOS inducibility. RecF binds preferentially to single-stranded, linear DNA. It also seems to bind ATP.</text>
</comment>
<dbReference type="EMBL" id="QXEV01000035">
    <property type="protein sequence ID" value="RIA64835.1"/>
    <property type="molecule type" value="Genomic_DNA"/>
</dbReference>
<keyword evidence="3 6" id="KW-0547">Nucleotide-binding</keyword>
<keyword evidence="6" id="KW-0742">SOS response</keyword>
<dbReference type="GO" id="GO:0006260">
    <property type="term" value="P:DNA replication"/>
    <property type="evidence" value="ECO:0007669"/>
    <property type="project" value="UniProtKB-UniRule"/>
</dbReference>
<dbReference type="InParanoid" id="A0A397QY46"/>
<dbReference type="InterPro" id="IPR001238">
    <property type="entry name" value="DNA-binding_RecF"/>
</dbReference>
<feature type="binding site" evidence="6">
    <location>
        <begin position="29"/>
        <end position="36"/>
    </location>
    <ligand>
        <name>ATP</name>
        <dbReference type="ChEBI" id="CHEBI:30616"/>
    </ligand>
</feature>
<dbReference type="Gene3D" id="3.40.50.300">
    <property type="entry name" value="P-loop containing nucleotide triphosphate hydrolases"/>
    <property type="match status" value="1"/>
</dbReference>
<dbReference type="Proteomes" id="UP000266506">
    <property type="component" value="Unassembled WGS sequence"/>
</dbReference>
<evidence type="ECO:0000256" key="4">
    <source>
        <dbReference type="ARBA" id="ARBA00022840"/>
    </source>
</evidence>
<evidence type="ECO:0000256" key="6">
    <source>
        <dbReference type="HAMAP-Rule" id="MF_00365"/>
    </source>
</evidence>
<evidence type="ECO:0000256" key="1">
    <source>
        <dbReference type="ARBA" id="ARBA00022490"/>
    </source>
</evidence>
<gene>
    <name evidence="6" type="primary">recF</name>
    <name evidence="8" type="ORF">EI71_01856</name>
</gene>
<keyword evidence="9" id="KW-1185">Reference proteome</keyword>
<comment type="similarity">
    <text evidence="6">Belongs to the RecF family.</text>
</comment>
<keyword evidence="2 6" id="KW-0235">DNA replication</keyword>
<dbReference type="Gene3D" id="1.20.1050.90">
    <property type="entry name" value="RecF/RecN/SMC, N-terminal domain"/>
    <property type="match status" value="1"/>
</dbReference>
<dbReference type="AlphaFoldDB" id="A0A397QY46"/>
<dbReference type="GO" id="GO:0006302">
    <property type="term" value="P:double-strand break repair"/>
    <property type="evidence" value="ECO:0007669"/>
    <property type="project" value="TreeGrafter"/>
</dbReference>
<dbReference type="GO" id="GO:0005737">
    <property type="term" value="C:cytoplasm"/>
    <property type="evidence" value="ECO:0007669"/>
    <property type="project" value="UniProtKB-SubCell"/>
</dbReference>
<dbReference type="RefSeq" id="WP_119016918.1">
    <property type="nucleotide sequence ID" value="NZ_QXEV01000035.1"/>
</dbReference>
<evidence type="ECO:0000256" key="2">
    <source>
        <dbReference type="ARBA" id="ARBA00022705"/>
    </source>
</evidence>
<organism evidence="8 9">
    <name type="scientific">Anaeroplasma bactoclasticum</name>
    <dbReference type="NCBI Taxonomy" id="2088"/>
    <lineage>
        <taxon>Bacteria</taxon>
        <taxon>Bacillati</taxon>
        <taxon>Mycoplasmatota</taxon>
        <taxon>Mollicutes</taxon>
        <taxon>Anaeroplasmatales</taxon>
        <taxon>Anaeroplasmataceae</taxon>
        <taxon>Anaeroplasma</taxon>
    </lineage>
</organism>
<comment type="subcellular location">
    <subcellularLocation>
        <location evidence="6">Cytoplasm</location>
    </subcellularLocation>
</comment>
<evidence type="ECO:0000259" key="7">
    <source>
        <dbReference type="Pfam" id="PF02463"/>
    </source>
</evidence>
<feature type="domain" description="RecF/RecN/SMC N-terminal" evidence="7">
    <location>
        <begin position="1"/>
        <end position="324"/>
    </location>
</feature>
<comment type="caution">
    <text evidence="8">The sequence shown here is derived from an EMBL/GenBank/DDBJ whole genome shotgun (WGS) entry which is preliminary data.</text>
</comment>
<dbReference type="InterPro" id="IPR042174">
    <property type="entry name" value="RecF_2"/>
</dbReference>
<dbReference type="InterPro" id="IPR027417">
    <property type="entry name" value="P-loop_NTPase"/>
</dbReference>
<protein>
    <recommendedName>
        <fullName evidence="6">DNA replication and repair protein RecF</fullName>
    </recommendedName>
</protein>
<dbReference type="GO" id="GO:0009432">
    <property type="term" value="P:SOS response"/>
    <property type="evidence" value="ECO:0007669"/>
    <property type="project" value="UniProtKB-UniRule"/>
</dbReference>
<accession>A0A397QY46</accession>
<dbReference type="HAMAP" id="MF_00365">
    <property type="entry name" value="RecF"/>
    <property type="match status" value="1"/>
</dbReference>
<dbReference type="PANTHER" id="PTHR32182">
    <property type="entry name" value="DNA REPLICATION AND REPAIR PROTEIN RECF"/>
    <property type="match status" value="1"/>
</dbReference>
<dbReference type="PANTHER" id="PTHR32182:SF0">
    <property type="entry name" value="DNA REPLICATION AND REPAIR PROTEIN RECF"/>
    <property type="match status" value="1"/>
</dbReference>
<dbReference type="NCBIfam" id="TIGR00611">
    <property type="entry name" value="recf"/>
    <property type="match status" value="1"/>
</dbReference>
<proteinExistence type="inferred from homology"/>